<sequence>MENPRDKARASWADAQEIRSDIMAKINSMKKERGSMNATSRFEEVENVLAQLRLACMNAMFFDFEYATSKNVGSTLWQTHTVLNAEYRKTTSRLTTQNQVVMKRKLEKQYRVFLKTSDSFYTVYVQKLNESFYIPELRRIAKGSDFDITTTSASNSSPPPQLCAMILKSCQLTLVHLGDLARYRFQISDRHSDKPSNRPTTHPAFDKAVDRYGLASALDPNDGFAHNQMAVLHQLRRENLGIVYHFHRSLCVEKPHPLGMVNIEQMFAGLETAPPPRKKHVQSPYETMVTWFLRLHAFFFKGEPFSQQSELETEVLHRIELAVKSDTNEVLLRKMILINIAAYDLALEKVTKSWTMEGSQSAQFLLRFNIRTVLILLRLLRAGLLDESAISPSPNDENESQSTGDGESPICFSELLMKLLPLIRLYISWVYVSRADAEKYREFLEPHISEVYRLLADNLTLLNVTIDKATNTTTSSKYLLPEDAEALGLRPLNDKNLPLFVQTEELSSSKEDKARKPRQKVFGHQYGSHTETIWRIRDIIYCGILLAKTPTYPLSLSLAKHDGRYIECWSFTDDAPSHTFMDEASVSRMLNKLRLGDMKIKTEKPAHKQPKLRPSRVDTAGPSGVDIAGPSGVNIVEPSQQKGSVNPTDTKPRRRLDKGKSVMKQAPSSLLDTDLIRDSEMIDMVNKLVDPVQDSRPQSSQTHTDPSYGMNTTMANDIFGGLNTDSAQPSPRFKTIPNLSWDYFLSPTLSRPDSVGGNVRLTTNGDYVPRSAHDQLDGFDSSLYLNDLDTPMPHVHQNATEGARRQALGPPQRVSHQSKDSRDSLEMSRNAVLDSITSSLYAQHGLAPSKPQPLTFANSMDTNPLRPLQSTPAMPASPYFPETSSPQLHNPGKTTTPNYMERSISQHTTASPQSIYATVGSGKQSGWNGGSQSRLSDILRDSSPDDEDEMGVSAPGSLGQMRGRNACKNVAPGPPSPQGHSPLAQDSTMYEPLAFSHPSSLYGGTPAPPNGPTNMIFSNGNYYNASTPFGRLGQDYNSQDDPTSFRNQLQSLVGDSTFDSYDKHVLESAFLDDKGKPMQK</sequence>
<evidence type="ECO:0000313" key="1">
    <source>
        <dbReference type="EMBL" id="KAI4869431.1"/>
    </source>
</evidence>
<dbReference type="EMBL" id="MU393430">
    <property type="protein sequence ID" value="KAI4869431.1"/>
    <property type="molecule type" value="Genomic_DNA"/>
</dbReference>
<reference evidence="1 2" key="1">
    <citation type="journal article" date="2022" name="New Phytol.">
        <title>Ecological generalism drives hyperdiversity of secondary metabolite gene clusters in xylarialean endophytes.</title>
        <authorList>
            <person name="Franco M.E.E."/>
            <person name="Wisecaver J.H."/>
            <person name="Arnold A.E."/>
            <person name="Ju Y.M."/>
            <person name="Slot J.C."/>
            <person name="Ahrendt S."/>
            <person name="Moore L.P."/>
            <person name="Eastman K.E."/>
            <person name="Scott K."/>
            <person name="Konkel Z."/>
            <person name="Mondo S.J."/>
            <person name="Kuo A."/>
            <person name="Hayes R.D."/>
            <person name="Haridas S."/>
            <person name="Andreopoulos B."/>
            <person name="Riley R."/>
            <person name="LaButti K."/>
            <person name="Pangilinan J."/>
            <person name="Lipzen A."/>
            <person name="Amirebrahimi M."/>
            <person name="Yan J."/>
            <person name="Adam C."/>
            <person name="Keymanesh K."/>
            <person name="Ng V."/>
            <person name="Louie K."/>
            <person name="Northen T."/>
            <person name="Drula E."/>
            <person name="Henrissat B."/>
            <person name="Hsieh H.M."/>
            <person name="Youens-Clark K."/>
            <person name="Lutzoni F."/>
            <person name="Miadlikowska J."/>
            <person name="Eastwood D.C."/>
            <person name="Hamelin R.C."/>
            <person name="Grigoriev I.V."/>
            <person name="U'Ren J.M."/>
        </authorList>
    </citation>
    <scope>NUCLEOTIDE SEQUENCE [LARGE SCALE GENOMIC DNA]</scope>
    <source>
        <strain evidence="1 2">CBS 119005</strain>
    </source>
</reference>
<name>A0ACB9ZCZ1_9PEZI</name>
<accession>A0ACB9ZCZ1</accession>
<protein>
    <submittedName>
        <fullName evidence="1">Uncharacterized protein</fullName>
    </submittedName>
</protein>
<gene>
    <name evidence="1" type="ORF">F4820DRAFT_9880</name>
</gene>
<comment type="caution">
    <text evidence="1">The sequence shown here is derived from an EMBL/GenBank/DDBJ whole genome shotgun (WGS) entry which is preliminary data.</text>
</comment>
<keyword evidence="2" id="KW-1185">Reference proteome</keyword>
<proteinExistence type="predicted"/>
<organism evidence="1 2">
    <name type="scientific">Hypoxylon rubiginosum</name>
    <dbReference type="NCBI Taxonomy" id="110542"/>
    <lineage>
        <taxon>Eukaryota</taxon>
        <taxon>Fungi</taxon>
        <taxon>Dikarya</taxon>
        <taxon>Ascomycota</taxon>
        <taxon>Pezizomycotina</taxon>
        <taxon>Sordariomycetes</taxon>
        <taxon>Xylariomycetidae</taxon>
        <taxon>Xylariales</taxon>
        <taxon>Hypoxylaceae</taxon>
        <taxon>Hypoxylon</taxon>
    </lineage>
</organism>
<dbReference type="Proteomes" id="UP001497700">
    <property type="component" value="Unassembled WGS sequence"/>
</dbReference>
<evidence type="ECO:0000313" key="2">
    <source>
        <dbReference type="Proteomes" id="UP001497700"/>
    </source>
</evidence>